<name>A0AAV7W968_PLEWA</name>
<sequence>MAALLDLTGTPEPKLNAVRPEVMLLRTDLKTLSDRVTVADSNDTTLQSTSKRLKGQVQYLTKQTNMVTTKLEEQERRAHRNNIMVMEVPEGAEGLSADLFLGDFILKTLKPKCLSNFFTERAHRKPLAPPHPEDYCTIITRIFNYQDKDAFLEVTGTSGDLHYEKAVVRLFPDFPLQVQRQHCSFDEVTKALQTRELKYMMLYLAQPQVVARGKSWNFTSPEEVWDRLEGWHHVRLQHPGWPR</sequence>
<protein>
    <submittedName>
        <fullName evidence="1">Uncharacterized protein</fullName>
    </submittedName>
</protein>
<keyword evidence="2" id="KW-1185">Reference proteome</keyword>
<reference evidence="1" key="1">
    <citation type="journal article" date="2022" name="bioRxiv">
        <title>Sequencing and chromosome-scale assembly of the giantPleurodeles waltlgenome.</title>
        <authorList>
            <person name="Brown T."/>
            <person name="Elewa A."/>
            <person name="Iarovenko S."/>
            <person name="Subramanian E."/>
            <person name="Araus A.J."/>
            <person name="Petzold A."/>
            <person name="Susuki M."/>
            <person name="Suzuki K.-i.T."/>
            <person name="Hayashi T."/>
            <person name="Toyoda A."/>
            <person name="Oliveira C."/>
            <person name="Osipova E."/>
            <person name="Leigh N.D."/>
            <person name="Simon A."/>
            <person name="Yun M.H."/>
        </authorList>
    </citation>
    <scope>NUCLEOTIDE SEQUENCE</scope>
    <source>
        <strain evidence="1">20211129_DDA</strain>
        <tissue evidence="1">Liver</tissue>
    </source>
</reference>
<evidence type="ECO:0000313" key="2">
    <source>
        <dbReference type="Proteomes" id="UP001066276"/>
    </source>
</evidence>
<proteinExistence type="predicted"/>
<gene>
    <name evidence="1" type="ORF">NDU88_004243</name>
</gene>
<dbReference type="InterPro" id="IPR004244">
    <property type="entry name" value="Transposase_22"/>
</dbReference>
<accession>A0AAV7W968</accession>
<dbReference type="EMBL" id="JANPWB010000002">
    <property type="protein sequence ID" value="KAJ1208860.1"/>
    <property type="molecule type" value="Genomic_DNA"/>
</dbReference>
<dbReference type="PANTHER" id="PTHR11505">
    <property type="entry name" value="L1 TRANSPOSABLE ELEMENT-RELATED"/>
    <property type="match status" value="1"/>
</dbReference>
<comment type="caution">
    <text evidence="1">The sequence shown here is derived from an EMBL/GenBank/DDBJ whole genome shotgun (WGS) entry which is preliminary data.</text>
</comment>
<dbReference type="Gene3D" id="3.30.250.20">
    <property type="entry name" value="L1 transposable element, C-terminal domain"/>
    <property type="match status" value="1"/>
</dbReference>
<evidence type="ECO:0000313" key="1">
    <source>
        <dbReference type="EMBL" id="KAJ1208860.1"/>
    </source>
</evidence>
<dbReference type="AlphaFoldDB" id="A0AAV7W968"/>
<organism evidence="1 2">
    <name type="scientific">Pleurodeles waltl</name>
    <name type="common">Iberian ribbed newt</name>
    <dbReference type="NCBI Taxonomy" id="8319"/>
    <lineage>
        <taxon>Eukaryota</taxon>
        <taxon>Metazoa</taxon>
        <taxon>Chordata</taxon>
        <taxon>Craniata</taxon>
        <taxon>Vertebrata</taxon>
        <taxon>Euteleostomi</taxon>
        <taxon>Amphibia</taxon>
        <taxon>Batrachia</taxon>
        <taxon>Caudata</taxon>
        <taxon>Salamandroidea</taxon>
        <taxon>Salamandridae</taxon>
        <taxon>Pleurodelinae</taxon>
        <taxon>Pleurodeles</taxon>
    </lineage>
</organism>
<dbReference type="InterPro" id="IPR042566">
    <property type="entry name" value="L1_C"/>
</dbReference>
<dbReference type="Proteomes" id="UP001066276">
    <property type="component" value="Chromosome 1_2"/>
</dbReference>